<sequence>MHYMFIYQALASRSSEKQKQKHQRVEQKKVNEEEKEGLKKAEVLTLSIPGSLQTVLENLPLVYNADDKNLQQVTVS</sequence>
<protein>
    <submittedName>
        <fullName evidence="2">Uncharacterized protein</fullName>
    </submittedName>
</protein>
<name>J9EUH2_WUCBA</name>
<proteinExistence type="predicted"/>
<reference evidence="3" key="1">
    <citation type="submission" date="2012-08" db="EMBL/GenBank/DDBJ databases">
        <title>The Genome Sequence of Wuchereria bancrofti.</title>
        <authorList>
            <person name="Nutman T.B."/>
            <person name="Fink D.L."/>
            <person name="Russ C."/>
            <person name="Young S."/>
            <person name="Zeng Q."/>
            <person name="Koehrsen M."/>
            <person name="Alvarado L."/>
            <person name="Berlin A."/>
            <person name="Chapman S.B."/>
            <person name="Chen Z."/>
            <person name="Freedman E."/>
            <person name="Gellesch M."/>
            <person name="Goldberg J."/>
            <person name="Griggs A."/>
            <person name="Gujja S."/>
            <person name="Heilman E.R."/>
            <person name="Heiman D."/>
            <person name="Hepburn T."/>
            <person name="Howarth C."/>
            <person name="Jen D."/>
            <person name="Larson L."/>
            <person name="Lewis B."/>
            <person name="Mehta T."/>
            <person name="Park D."/>
            <person name="Pearson M."/>
            <person name="Roberts A."/>
            <person name="Saif S."/>
            <person name="Shea T."/>
            <person name="Shenoy N."/>
            <person name="Sisk P."/>
            <person name="Stolte C."/>
            <person name="Sykes S."/>
            <person name="Walk T."/>
            <person name="White J."/>
            <person name="Yandava C."/>
            <person name="Haas B."/>
            <person name="Henn M.R."/>
            <person name="Nusbaum C."/>
            <person name="Birren B."/>
        </authorList>
    </citation>
    <scope>NUCLEOTIDE SEQUENCE [LARGE SCALE GENOMIC DNA]</scope>
    <source>
        <strain evidence="3">NA</strain>
    </source>
</reference>
<evidence type="ECO:0000313" key="2">
    <source>
        <dbReference type="EMBL" id="EJW78869.1"/>
    </source>
</evidence>
<evidence type="ECO:0000313" key="3">
    <source>
        <dbReference type="Proteomes" id="UP000004810"/>
    </source>
</evidence>
<dbReference type="AlphaFoldDB" id="J9EUH2"/>
<dbReference type="Proteomes" id="UP000004810">
    <property type="component" value="Unassembled WGS sequence"/>
</dbReference>
<dbReference type="EMBL" id="ADBV01006112">
    <property type="protein sequence ID" value="EJW78869.1"/>
    <property type="molecule type" value="Genomic_DNA"/>
</dbReference>
<feature type="region of interest" description="Disordered" evidence="1">
    <location>
        <begin position="16"/>
        <end position="36"/>
    </location>
</feature>
<accession>J9EUH2</accession>
<organism evidence="2 3">
    <name type="scientific">Wuchereria bancrofti</name>
    <dbReference type="NCBI Taxonomy" id="6293"/>
    <lineage>
        <taxon>Eukaryota</taxon>
        <taxon>Metazoa</taxon>
        <taxon>Ecdysozoa</taxon>
        <taxon>Nematoda</taxon>
        <taxon>Chromadorea</taxon>
        <taxon>Rhabditida</taxon>
        <taxon>Spirurina</taxon>
        <taxon>Spiruromorpha</taxon>
        <taxon>Filarioidea</taxon>
        <taxon>Onchocercidae</taxon>
        <taxon>Wuchereria</taxon>
    </lineage>
</organism>
<gene>
    <name evidence="2" type="ORF">WUBG_10224</name>
</gene>
<feature type="non-terminal residue" evidence="2">
    <location>
        <position position="76"/>
    </location>
</feature>
<comment type="caution">
    <text evidence="2">The sequence shown here is derived from an EMBL/GenBank/DDBJ whole genome shotgun (WGS) entry which is preliminary data.</text>
</comment>
<evidence type="ECO:0000256" key="1">
    <source>
        <dbReference type="SAM" id="MobiDB-lite"/>
    </source>
</evidence>